<name>A0A183AP12_9TREM</name>
<keyword evidence="3" id="KW-1185">Reference proteome</keyword>
<dbReference type="EMBL" id="UZAN01046329">
    <property type="protein sequence ID" value="VDP84040.1"/>
    <property type="molecule type" value="Genomic_DNA"/>
</dbReference>
<feature type="compositionally biased region" description="Polar residues" evidence="1">
    <location>
        <begin position="372"/>
        <end position="383"/>
    </location>
</feature>
<dbReference type="WBParaSite" id="ECPE_0000872301-mRNA-1">
    <property type="protein sequence ID" value="ECPE_0000872301-mRNA-1"/>
    <property type="gene ID" value="ECPE_0000872301"/>
</dbReference>
<feature type="region of interest" description="Disordered" evidence="1">
    <location>
        <begin position="336"/>
        <end position="390"/>
    </location>
</feature>
<protein>
    <submittedName>
        <fullName evidence="2 4">Uncharacterized protein</fullName>
    </submittedName>
</protein>
<evidence type="ECO:0000256" key="1">
    <source>
        <dbReference type="SAM" id="MobiDB-lite"/>
    </source>
</evidence>
<accession>A0A183AP12</accession>
<reference evidence="2 3" key="2">
    <citation type="submission" date="2018-11" db="EMBL/GenBank/DDBJ databases">
        <authorList>
            <consortium name="Pathogen Informatics"/>
        </authorList>
    </citation>
    <scope>NUCLEOTIDE SEQUENCE [LARGE SCALE GENOMIC DNA]</scope>
    <source>
        <strain evidence="2 3">Egypt</strain>
    </source>
</reference>
<feature type="compositionally biased region" description="Polar residues" evidence="1">
    <location>
        <begin position="36"/>
        <end position="54"/>
    </location>
</feature>
<feature type="region of interest" description="Disordered" evidence="1">
    <location>
        <begin position="420"/>
        <end position="465"/>
    </location>
</feature>
<feature type="compositionally biased region" description="Low complexity" evidence="1">
    <location>
        <begin position="260"/>
        <end position="273"/>
    </location>
</feature>
<dbReference type="AlphaFoldDB" id="A0A183AP12"/>
<feature type="compositionally biased region" description="Low complexity" evidence="1">
    <location>
        <begin position="345"/>
        <end position="367"/>
    </location>
</feature>
<feature type="compositionally biased region" description="Basic and acidic residues" evidence="1">
    <location>
        <begin position="275"/>
        <end position="285"/>
    </location>
</feature>
<reference evidence="4" key="1">
    <citation type="submission" date="2016-06" db="UniProtKB">
        <authorList>
            <consortium name="WormBaseParasite"/>
        </authorList>
    </citation>
    <scope>IDENTIFICATION</scope>
</reference>
<proteinExistence type="predicted"/>
<feature type="region of interest" description="Disordered" evidence="1">
    <location>
        <begin position="1"/>
        <end position="63"/>
    </location>
</feature>
<dbReference type="OrthoDB" id="10683367at2759"/>
<gene>
    <name evidence="2" type="ORF">ECPE_LOCUS8697</name>
</gene>
<evidence type="ECO:0000313" key="2">
    <source>
        <dbReference type="EMBL" id="VDP84040.1"/>
    </source>
</evidence>
<evidence type="ECO:0000313" key="3">
    <source>
        <dbReference type="Proteomes" id="UP000272942"/>
    </source>
</evidence>
<dbReference type="Proteomes" id="UP000272942">
    <property type="component" value="Unassembled WGS sequence"/>
</dbReference>
<feature type="region of interest" description="Disordered" evidence="1">
    <location>
        <begin position="255"/>
        <end position="289"/>
    </location>
</feature>
<organism evidence="4">
    <name type="scientific">Echinostoma caproni</name>
    <dbReference type="NCBI Taxonomy" id="27848"/>
    <lineage>
        <taxon>Eukaryota</taxon>
        <taxon>Metazoa</taxon>
        <taxon>Spiralia</taxon>
        <taxon>Lophotrochozoa</taxon>
        <taxon>Platyhelminthes</taxon>
        <taxon>Trematoda</taxon>
        <taxon>Digenea</taxon>
        <taxon>Plagiorchiida</taxon>
        <taxon>Echinostomata</taxon>
        <taxon>Echinostomatoidea</taxon>
        <taxon>Echinostomatidae</taxon>
        <taxon>Echinostoma</taxon>
    </lineage>
</organism>
<feature type="compositionally biased region" description="Basic and acidic residues" evidence="1">
    <location>
        <begin position="446"/>
        <end position="457"/>
    </location>
</feature>
<evidence type="ECO:0000313" key="4">
    <source>
        <dbReference type="WBParaSite" id="ECPE_0000872301-mRNA-1"/>
    </source>
</evidence>
<sequence length="698" mass="76613">MNLLQYSVDTPDRSAVQPRGVHANSFSGPPWDRHLQLSSSESQGLVSPGGSIQNFIPDRRSHVPHTGPLSYSIPCTSDISFPSELGANLPFYKDSSRSHLHSNLRPNMETMVPQLGSVYSETVSEAAALRDGTSQFEQLDHGCPPCAQPRYAASVTSQDCHSPMLSSMPGLQYTQHALEQYLSDLLADEQSFGPERTAEAAARFAGNTESQYCSDGPGRLAVPSSPAVPPSDLDSLHFLERRIMNALRIVHEDGDESCLPNPGVPSSSVSPFPWCERRGSEEHTKNRNNRVLEQFTESEAVQDLIIVRGEEQKRLVESRVVGDRLARPVRSAHKDCDNITMTSGASPRLSATTSRTSSRNSSAVRSAIPVSEDQTNTTSTAGSVDSDHSSADIMHKRLPLGFQHFKRYLDNKFGPDHPLLMNSGSRQVAEETADPALGSRQAIESGPDHLSHGDQRLQRSRPAAVSVASGSVTGRLVDSAGALPQATCIIQPRQWTDQMTLTDSGFTEGHVSANVQHFSNSPSFNSFQEALFADQEGGRDAIPQAASTQVHPSVSWDPATNTFGVLAADTLPPYEVHSPTEIPYQQPISSPTYLVTGHHPFSQRSYCSTPETGDLPHYRASPYDPWRNYNVRNSVLWPHEYCCWSRFVENSYNPNYVPYHQQLQAANNPMELCNQSVCGCVAAYHYGYSSPWVSFQCN</sequence>